<evidence type="ECO:0000256" key="8">
    <source>
        <dbReference type="ARBA" id="ARBA00047599"/>
    </source>
</evidence>
<protein>
    <recommendedName>
        <fullName evidence="2">NADH:ubiquinone reductase (non-electrogenic)</fullName>
        <ecNumber evidence="2">1.6.5.9</ecNumber>
    </recommendedName>
</protein>
<reference evidence="12" key="1">
    <citation type="submission" date="2016-10" db="EMBL/GenBank/DDBJ databases">
        <authorList>
            <person name="Varghese N."/>
            <person name="Submissions S."/>
        </authorList>
    </citation>
    <scope>NUCLEOTIDE SEQUENCE [LARGE SCALE GENOMIC DNA]</scope>
    <source>
        <strain evidence="12">Jip14</strain>
    </source>
</reference>
<keyword evidence="12" id="KW-1185">Reference proteome</keyword>
<feature type="domain" description="External alternative NADH-ubiquinone oxidoreductase-like C-terminal" evidence="10">
    <location>
        <begin position="351"/>
        <end position="405"/>
    </location>
</feature>
<evidence type="ECO:0000256" key="5">
    <source>
        <dbReference type="ARBA" id="ARBA00022946"/>
    </source>
</evidence>
<dbReference type="RefSeq" id="WP_090608595.1">
    <property type="nucleotide sequence ID" value="NZ_FNZR01000011.1"/>
</dbReference>
<dbReference type="PRINTS" id="PR00368">
    <property type="entry name" value="FADPNR"/>
</dbReference>
<comment type="similarity">
    <text evidence="1">Belongs to the NADH dehydrogenase family.</text>
</comment>
<evidence type="ECO:0000259" key="10">
    <source>
        <dbReference type="Pfam" id="PF22366"/>
    </source>
</evidence>
<evidence type="ECO:0000256" key="6">
    <source>
        <dbReference type="ARBA" id="ARBA00023002"/>
    </source>
</evidence>
<evidence type="ECO:0000256" key="4">
    <source>
        <dbReference type="ARBA" id="ARBA00022827"/>
    </source>
</evidence>
<dbReference type="InterPro" id="IPR045024">
    <property type="entry name" value="NDH-2"/>
</dbReference>
<evidence type="ECO:0000256" key="7">
    <source>
        <dbReference type="ARBA" id="ARBA00023027"/>
    </source>
</evidence>
<keyword evidence="3" id="KW-0285">Flavoprotein</keyword>
<sequence>MKDNTKHVIVIGGGFAGINFIKHLGKDKRFVITLVDRNNYHFFPPLIYQVAAAFIESSNISYPFRRLFQEKPHIRFHMGELKRIDPQEKVVETTTGTLSYDYLVLAMGTGTNYFGFENIAKHAMPMKTLDDAMNLRNHILLRMECAVRSTVPAERDKALNIVIAGGGPTGVELAGILAEMGREIVTKEYPELTDLKSHLYIVNSAPVLLPPMSTKAQREAYAVLDKLGAKIVLNAKVIDYVSGNVLLSTGETIPTDTLIWTSGVVAVHVEGLPEGAVARGGRIKVDAFNRVIYTEGVFALGDQCVLTDDKNYPEGHPQVAQVAIQQGRLLGKNLSRMLDGRPMQPFVYHDKGTMAIISKYRAVADLPPKGFLRGTIAWISWLFVHIIPLISFRNKLVLATNWAWSFVTNDPTLRLILRPDKEEQVSSAKNCEQ</sequence>
<keyword evidence="7" id="KW-0520">NAD</keyword>
<dbReference type="EC" id="1.6.5.9" evidence="2"/>
<feature type="domain" description="FAD/NAD(P)-binding" evidence="9">
    <location>
        <begin position="7"/>
        <end position="327"/>
    </location>
</feature>
<gene>
    <name evidence="11" type="ORF">SAMN05421740_11144</name>
</gene>
<dbReference type="GO" id="GO:0050136">
    <property type="term" value="F:NADH dehydrogenase (quinone) (non-electrogenic) activity"/>
    <property type="evidence" value="ECO:0007669"/>
    <property type="project" value="UniProtKB-EC"/>
</dbReference>
<dbReference type="STRING" id="332977.SAMN05421740_11144"/>
<dbReference type="PANTHER" id="PTHR43706">
    <property type="entry name" value="NADH DEHYDROGENASE"/>
    <property type="match status" value="1"/>
</dbReference>
<organism evidence="11 12">
    <name type="scientific">Parapedobacter koreensis</name>
    <dbReference type="NCBI Taxonomy" id="332977"/>
    <lineage>
        <taxon>Bacteria</taxon>
        <taxon>Pseudomonadati</taxon>
        <taxon>Bacteroidota</taxon>
        <taxon>Sphingobacteriia</taxon>
        <taxon>Sphingobacteriales</taxon>
        <taxon>Sphingobacteriaceae</taxon>
        <taxon>Parapedobacter</taxon>
    </lineage>
</organism>
<dbReference type="EMBL" id="FNZR01000011">
    <property type="protein sequence ID" value="SEL83668.1"/>
    <property type="molecule type" value="Genomic_DNA"/>
</dbReference>
<keyword evidence="6" id="KW-0560">Oxidoreductase</keyword>
<keyword evidence="4" id="KW-0274">FAD</keyword>
<proteinExistence type="inferred from homology"/>
<dbReference type="Gene3D" id="3.50.50.100">
    <property type="match status" value="1"/>
</dbReference>
<dbReference type="Proteomes" id="UP000198916">
    <property type="component" value="Unassembled WGS sequence"/>
</dbReference>
<dbReference type="AlphaFoldDB" id="A0A1H7TG68"/>
<dbReference type="Pfam" id="PF22366">
    <property type="entry name" value="NDH2_C"/>
    <property type="match status" value="1"/>
</dbReference>
<dbReference type="InterPro" id="IPR054585">
    <property type="entry name" value="NDH2-like_C"/>
</dbReference>
<evidence type="ECO:0000256" key="3">
    <source>
        <dbReference type="ARBA" id="ARBA00022630"/>
    </source>
</evidence>
<dbReference type="SUPFAM" id="SSF51905">
    <property type="entry name" value="FAD/NAD(P)-binding domain"/>
    <property type="match status" value="2"/>
</dbReference>
<evidence type="ECO:0000313" key="12">
    <source>
        <dbReference type="Proteomes" id="UP000198916"/>
    </source>
</evidence>
<evidence type="ECO:0000313" key="11">
    <source>
        <dbReference type="EMBL" id="SEL83668.1"/>
    </source>
</evidence>
<evidence type="ECO:0000259" key="9">
    <source>
        <dbReference type="Pfam" id="PF07992"/>
    </source>
</evidence>
<comment type="catalytic activity">
    <reaction evidence="8">
        <text>a quinone + NADH + H(+) = a quinol + NAD(+)</text>
        <dbReference type="Rhea" id="RHEA:46160"/>
        <dbReference type="ChEBI" id="CHEBI:15378"/>
        <dbReference type="ChEBI" id="CHEBI:24646"/>
        <dbReference type="ChEBI" id="CHEBI:57540"/>
        <dbReference type="ChEBI" id="CHEBI:57945"/>
        <dbReference type="ChEBI" id="CHEBI:132124"/>
        <dbReference type="EC" id="1.6.5.9"/>
    </reaction>
</comment>
<dbReference type="PANTHER" id="PTHR43706:SF47">
    <property type="entry name" value="EXTERNAL NADH-UBIQUINONE OXIDOREDUCTASE 1, MITOCHONDRIAL-RELATED"/>
    <property type="match status" value="1"/>
</dbReference>
<name>A0A1H7TG68_9SPHI</name>
<dbReference type="OrthoDB" id="9781621at2"/>
<dbReference type="InterPro" id="IPR023753">
    <property type="entry name" value="FAD/NAD-binding_dom"/>
</dbReference>
<dbReference type="PRINTS" id="PR00411">
    <property type="entry name" value="PNDRDTASEI"/>
</dbReference>
<dbReference type="Pfam" id="PF07992">
    <property type="entry name" value="Pyr_redox_2"/>
    <property type="match status" value="1"/>
</dbReference>
<keyword evidence="5" id="KW-0809">Transit peptide</keyword>
<accession>A0A1H7TG68</accession>
<evidence type="ECO:0000256" key="2">
    <source>
        <dbReference type="ARBA" id="ARBA00012637"/>
    </source>
</evidence>
<dbReference type="InterPro" id="IPR036188">
    <property type="entry name" value="FAD/NAD-bd_sf"/>
</dbReference>
<evidence type="ECO:0000256" key="1">
    <source>
        <dbReference type="ARBA" id="ARBA00005272"/>
    </source>
</evidence>